<feature type="transmembrane region" description="Helical" evidence="1">
    <location>
        <begin position="164"/>
        <end position="186"/>
    </location>
</feature>
<feature type="transmembrane region" description="Helical" evidence="1">
    <location>
        <begin position="192"/>
        <end position="211"/>
    </location>
</feature>
<evidence type="ECO:0000256" key="1">
    <source>
        <dbReference type="SAM" id="Phobius"/>
    </source>
</evidence>
<keyword evidence="1" id="KW-0472">Membrane</keyword>
<dbReference type="GO" id="GO:0080120">
    <property type="term" value="P:CAAX-box protein maturation"/>
    <property type="evidence" value="ECO:0007669"/>
    <property type="project" value="UniProtKB-ARBA"/>
</dbReference>
<proteinExistence type="predicted"/>
<reference evidence="3 4" key="1">
    <citation type="submission" date="2018-01" db="EMBL/GenBank/DDBJ databases">
        <authorList>
            <person name="Gaut B.S."/>
            <person name="Morton B.R."/>
            <person name="Clegg M.T."/>
            <person name="Duvall M.R."/>
        </authorList>
    </citation>
    <scope>NUCLEOTIDE SEQUENCE [LARGE SCALE GENOMIC DNA]</scope>
    <source>
        <strain evidence="3">GP69</strain>
    </source>
</reference>
<feature type="domain" description="CAAX prenyl protease 2/Lysostaphin resistance protein A-like" evidence="2">
    <location>
        <begin position="129"/>
        <end position="236"/>
    </location>
</feature>
<feature type="transmembrane region" description="Helical" evidence="1">
    <location>
        <begin position="42"/>
        <end position="59"/>
    </location>
</feature>
<protein>
    <submittedName>
        <fullName evidence="3">CAAX amino terminal protease self- immunity</fullName>
    </submittedName>
</protein>
<sequence length="280" mass="31533">MVRNIKCKPTNICMIIFMLCLSVRFVEYFLIETDKTAIGENVLHKVVGIIFLALALKQINLSWRDIGFQRNSFVSGILKGLLLGSVCFAVSFGLELAIFILQGNPAHLEIYISSFSLTGSQMKNTDFVFFLLCVLFNIVNVWMEEGVFRGLFLKTLSETKPFMQANFIAAFLFGIWHIVMPIRSYVNGEMSFAAMLLMGIGYIILAGIMGIKWGLLYRMTGNLWAGLGDHLFNNTVAANMLHVVSREGADELQIVRIMAAQIISFVFVLMIHAYRTTNVR</sequence>
<keyword evidence="4" id="KW-1185">Reference proteome</keyword>
<feature type="transmembrane region" description="Helical" evidence="1">
    <location>
        <begin position="127"/>
        <end position="143"/>
    </location>
</feature>
<keyword evidence="3" id="KW-0645">Protease</keyword>
<dbReference type="AlphaFoldDB" id="A0A2K4ZHP3"/>
<feature type="transmembrane region" description="Helical" evidence="1">
    <location>
        <begin position="12"/>
        <end position="30"/>
    </location>
</feature>
<keyword evidence="1" id="KW-0812">Transmembrane</keyword>
<feature type="transmembrane region" description="Helical" evidence="1">
    <location>
        <begin position="80"/>
        <end position="101"/>
    </location>
</feature>
<dbReference type="InterPro" id="IPR003675">
    <property type="entry name" value="Rce1/LyrA-like_dom"/>
</dbReference>
<feature type="transmembrane region" description="Helical" evidence="1">
    <location>
        <begin position="254"/>
        <end position="274"/>
    </location>
</feature>
<evidence type="ECO:0000313" key="4">
    <source>
        <dbReference type="Proteomes" id="UP000236311"/>
    </source>
</evidence>
<dbReference type="Pfam" id="PF02517">
    <property type="entry name" value="Rce1-like"/>
    <property type="match status" value="1"/>
</dbReference>
<keyword evidence="1" id="KW-1133">Transmembrane helix</keyword>
<dbReference type="GO" id="GO:0004175">
    <property type="term" value="F:endopeptidase activity"/>
    <property type="evidence" value="ECO:0007669"/>
    <property type="project" value="UniProtKB-ARBA"/>
</dbReference>
<dbReference type="OrthoDB" id="357883at2"/>
<organism evidence="3 4">
    <name type="scientific">Acetatifactor muris</name>
    <dbReference type="NCBI Taxonomy" id="879566"/>
    <lineage>
        <taxon>Bacteria</taxon>
        <taxon>Bacillati</taxon>
        <taxon>Bacillota</taxon>
        <taxon>Clostridia</taxon>
        <taxon>Lachnospirales</taxon>
        <taxon>Lachnospiraceae</taxon>
        <taxon>Acetatifactor</taxon>
    </lineage>
</organism>
<dbReference type="EMBL" id="OFSM01000013">
    <property type="protein sequence ID" value="SOY30008.1"/>
    <property type="molecule type" value="Genomic_DNA"/>
</dbReference>
<dbReference type="Proteomes" id="UP000236311">
    <property type="component" value="Unassembled WGS sequence"/>
</dbReference>
<keyword evidence="3" id="KW-0378">Hydrolase</keyword>
<dbReference type="RefSeq" id="WP_103240085.1">
    <property type="nucleotide sequence ID" value="NZ_JANJZD010000012.1"/>
</dbReference>
<dbReference type="GO" id="GO:0006508">
    <property type="term" value="P:proteolysis"/>
    <property type="evidence" value="ECO:0007669"/>
    <property type="project" value="UniProtKB-KW"/>
</dbReference>
<evidence type="ECO:0000313" key="3">
    <source>
        <dbReference type="EMBL" id="SOY30008.1"/>
    </source>
</evidence>
<gene>
    <name evidence="3" type="ORF">AMURIS_02729</name>
</gene>
<accession>A0A2K4ZHP3</accession>
<name>A0A2K4ZHP3_9FIRM</name>
<evidence type="ECO:0000259" key="2">
    <source>
        <dbReference type="Pfam" id="PF02517"/>
    </source>
</evidence>